<protein>
    <submittedName>
        <fullName evidence="3">Cation-transporting ATPase</fullName>
    </submittedName>
</protein>
<evidence type="ECO:0000313" key="4">
    <source>
        <dbReference type="Proteomes" id="UP000094426"/>
    </source>
</evidence>
<dbReference type="RefSeq" id="WP_011185663.1">
    <property type="nucleotide sequence ID" value="NZ_LNZG01000006.1"/>
</dbReference>
<organism evidence="3 4">
    <name type="scientific">Leifsonia xyli subsp. xyli</name>
    <dbReference type="NCBI Taxonomy" id="59736"/>
    <lineage>
        <taxon>Bacteria</taxon>
        <taxon>Bacillati</taxon>
        <taxon>Actinomycetota</taxon>
        <taxon>Actinomycetes</taxon>
        <taxon>Micrococcales</taxon>
        <taxon>Microbacteriaceae</taxon>
        <taxon>Leifsonia</taxon>
    </lineage>
</organism>
<dbReference type="Proteomes" id="UP000094426">
    <property type="component" value="Unassembled WGS sequence"/>
</dbReference>
<dbReference type="CDD" id="cd00371">
    <property type="entry name" value="HMA"/>
    <property type="match status" value="1"/>
</dbReference>
<dbReference type="GO" id="GO:0046872">
    <property type="term" value="F:metal ion binding"/>
    <property type="evidence" value="ECO:0007669"/>
    <property type="project" value="UniProtKB-KW"/>
</dbReference>
<keyword evidence="1" id="KW-0479">Metal-binding</keyword>
<comment type="caution">
    <text evidence="3">The sequence shown here is derived from an EMBL/GenBank/DDBJ whole genome shotgun (WGS) entry which is preliminary data.</text>
</comment>
<reference evidence="3 4" key="1">
    <citation type="submission" date="2015-11" db="EMBL/GenBank/DDBJ databases">
        <authorList>
            <person name="Zhang Y."/>
            <person name="Guo Z."/>
        </authorList>
    </citation>
    <scope>NUCLEOTIDE SEQUENCE [LARGE SCALE GENOMIC DNA]</scope>
    <source>
        <strain evidence="4">gdw1</strain>
    </source>
</reference>
<accession>A0A1E2SM68</accession>
<evidence type="ECO:0000313" key="3">
    <source>
        <dbReference type="EMBL" id="ODA90820.1"/>
    </source>
</evidence>
<dbReference type="OrthoDB" id="9813965at2"/>
<sequence>MKTTYDILGMTCAHCARAVSDELSALGGVTGVDVDVAEGRATVTSSVALDPVAVAVAVGEAGYTLGRPDRLRLP</sequence>
<dbReference type="PROSITE" id="PS01047">
    <property type="entry name" value="HMA_1"/>
    <property type="match status" value="1"/>
</dbReference>
<dbReference type="EMBL" id="LNZG01000006">
    <property type="protein sequence ID" value="ODA90820.1"/>
    <property type="molecule type" value="Genomic_DNA"/>
</dbReference>
<proteinExistence type="predicted"/>
<dbReference type="SUPFAM" id="SSF55008">
    <property type="entry name" value="HMA, heavy metal-associated domain"/>
    <property type="match status" value="1"/>
</dbReference>
<dbReference type="InterPro" id="IPR006121">
    <property type="entry name" value="HMA_dom"/>
</dbReference>
<dbReference type="InterPro" id="IPR036163">
    <property type="entry name" value="HMA_dom_sf"/>
</dbReference>
<dbReference type="InterPro" id="IPR017969">
    <property type="entry name" value="Heavy-metal-associated_CS"/>
</dbReference>
<name>A0A1E2SM68_LEIXY</name>
<gene>
    <name evidence="3" type="ORF">ATY41_08575</name>
</gene>
<evidence type="ECO:0000259" key="2">
    <source>
        <dbReference type="PROSITE" id="PS50846"/>
    </source>
</evidence>
<dbReference type="AlphaFoldDB" id="A0A1E2SM68"/>
<dbReference type="OMA" id="AGMSCGH"/>
<dbReference type="PROSITE" id="PS50846">
    <property type="entry name" value="HMA_2"/>
    <property type="match status" value="1"/>
</dbReference>
<dbReference type="Gene3D" id="3.30.70.100">
    <property type="match status" value="1"/>
</dbReference>
<dbReference type="Pfam" id="PF00403">
    <property type="entry name" value="HMA"/>
    <property type="match status" value="1"/>
</dbReference>
<feature type="domain" description="HMA" evidence="2">
    <location>
        <begin position="1"/>
        <end position="66"/>
    </location>
</feature>
<evidence type="ECO:0000256" key="1">
    <source>
        <dbReference type="ARBA" id="ARBA00022723"/>
    </source>
</evidence>